<sequence>MFSDEDFGDSSFFSPTSVLADFGKLEKAKRRMSGKAIMTRQAPPLLQCFDEYVLIALFREFDRGSGIVGLGNESKTTADVLHEIKFISRLNSTGGKDMYGMIIRSPRNKIYSKITG</sequence>
<gene>
    <name evidence="1" type="ORF">CCUR1050_LOCUS23165</name>
</gene>
<name>A0A7S0QRK4_9CRYP</name>
<accession>A0A7S0QRK4</accession>
<proteinExistence type="predicted"/>
<dbReference type="AlphaFoldDB" id="A0A7S0QRK4"/>
<organism evidence="1">
    <name type="scientific">Cryptomonas curvata</name>
    <dbReference type="NCBI Taxonomy" id="233186"/>
    <lineage>
        <taxon>Eukaryota</taxon>
        <taxon>Cryptophyceae</taxon>
        <taxon>Cryptomonadales</taxon>
        <taxon>Cryptomonadaceae</taxon>
        <taxon>Cryptomonas</taxon>
    </lineage>
</organism>
<dbReference type="EMBL" id="HBEZ01041980">
    <property type="protein sequence ID" value="CAD8645480.1"/>
    <property type="molecule type" value="Transcribed_RNA"/>
</dbReference>
<evidence type="ECO:0000313" key="1">
    <source>
        <dbReference type="EMBL" id="CAD8645480.1"/>
    </source>
</evidence>
<reference evidence="1" key="1">
    <citation type="submission" date="2021-01" db="EMBL/GenBank/DDBJ databases">
        <authorList>
            <person name="Corre E."/>
            <person name="Pelletier E."/>
            <person name="Niang G."/>
            <person name="Scheremetjew M."/>
            <person name="Finn R."/>
            <person name="Kale V."/>
            <person name="Holt S."/>
            <person name="Cochrane G."/>
            <person name="Meng A."/>
            <person name="Brown T."/>
            <person name="Cohen L."/>
        </authorList>
    </citation>
    <scope>NUCLEOTIDE SEQUENCE</scope>
    <source>
        <strain evidence="1">CCAP979/52</strain>
    </source>
</reference>
<protein>
    <submittedName>
        <fullName evidence="1">Uncharacterized protein</fullName>
    </submittedName>
</protein>